<keyword evidence="3" id="KW-1185">Reference proteome</keyword>
<comment type="caution">
    <text evidence="2">The sequence shown here is derived from an EMBL/GenBank/DDBJ whole genome shotgun (WGS) entry which is preliminary data.</text>
</comment>
<keyword evidence="1" id="KW-0812">Transmembrane</keyword>
<dbReference type="PANTHER" id="PTHR36978">
    <property type="entry name" value="P-LOOP CONTAINING NUCLEOTIDE TRIPHOSPHATE HYDROLASE"/>
    <property type="match status" value="1"/>
</dbReference>
<protein>
    <submittedName>
        <fullName evidence="2">Uncharacterized protein</fullName>
    </submittedName>
</protein>
<sequence length="253" mass="29900">MKIILAGFSKTGTKSMAVALQELGFVVYDYMDHFWYHDKEWKRISEKGATDEDFRQMYDGVDAVTGAPAYHFWEEIQHAFPDTKIILTTREEEVWFKSWVKQADVQTRNKTFQWIQILSPTGWRYFRFYQTWVRMLYGLSVKSPFDFNFHYNPTLNKSNFRHHQAYCLQNAPKDKLLVFNVNQGWEPLCKFLGKSIPDKPFPRVNVKGVLISILMKSHPAFHQMYKEAGITISILLCIGAFLLYWIYNCFKLS</sequence>
<dbReference type="Proteomes" id="UP001642483">
    <property type="component" value="Unassembled WGS sequence"/>
</dbReference>
<dbReference type="EMBL" id="CAWYQH010000141">
    <property type="protein sequence ID" value="CAK8694534.1"/>
    <property type="molecule type" value="Genomic_DNA"/>
</dbReference>
<evidence type="ECO:0000313" key="2">
    <source>
        <dbReference type="EMBL" id="CAK8694534.1"/>
    </source>
</evidence>
<dbReference type="Pfam" id="PF17784">
    <property type="entry name" value="Sulfotransfer_4"/>
    <property type="match status" value="1"/>
</dbReference>
<gene>
    <name evidence="2" type="ORF">CVLEPA_LOCUS27898</name>
</gene>
<dbReference type="InterPro" id="IPR027417">
    <property type="entry name" value="P-loop_NTPase"/>
</dbReference>
<dbReference type="InterPro" id="IPR040632">
    <property type="entry name" value="Sulfotransfer_4"/>
</dbReference>
<keyword evidence="1" id="KW-1133">Transmembrane helix</keyword>
<name>A0ABP0GUR0_CLALP</name>
<accession>A0ABP0GUR0</accession>
<evidence type="ECO:0000313" key="3">
    <source>
        <dbReference type="Proteomes" id="UP001642483"/>
    </source>
</evidence>
<dbReference type="SUPFAM" id="SSF52540">
    <property type="entry name" value="P-loop containing nucleoside triphosphate hydrolases"/>
    <property type="match status" value="1"/>
</dbReference>
<dbReference type="PANTHER" id="PTHR36978:SF4">
    <property type="entry name" value="P-LOOP CONTAINING NUCLEOSIDE TRIPHOSPHATE HYDROLASE PROTEIN"/>
    <property type="match status" value="1"/>
</dbReference>
<keyword evidence="1" id="KW-0472">Membrane</keyword>
<proteinExistence type="predicted"/>
<feature type="transmembrane region" description="Helical" evidence="1">
    <location>
        <begin position="228"/>
        <end position="247"/>
    </location>
</feature>
<evidence type="ECO:0000256" key="1">
    <source>
        <dbReference type="SAM" id="Phobius"/>
    </source>
</evidence>
<dbReference type="Gene3D" id="3.40.50.300">
    <property type="entry name" value="P-loop containing nucleotide triphosphate hydrolases"/>
    <property type="match status" value="1"/>
</dbReference>
<organism evidence="2 3">
    <name type="scientific">Clavelina lepadiformis</name>
    <name type="common">Light-bulb sea squirt</name>
    <name type="synonym">Ascidia lepadiformis</name>
    <dbReference type="NCBI Taxonomy" id="159417"/>
    <lineage>
        <taxon>Eukaryota</taxon>
        <taxon>Metazoa</taxon>
        <taxon>Chordata</taxon>
        <taxon>Tunicata</taxon>
        <taxon>Ascidiacea</taxon>
        <taxon>Aplousobranchia</taxon>
        <taxon>Clavelinidae</taxon>
        <taxon>Clavelina</taxon>
    </lineage>
</organism>
<reference evidence="2 3" key="1">
    <citation type="submission" date="2024-02" db="EMBL/GenBank/DDBJ databases">
        <authorList>
            <person name="Daric V."/>
            <person name="Darras S."/>
        </authorList>
    </citation>
    <scope>NUCLEOTIDE SEQUENCE [LARGE SCALE GENOMIC DNA]</scope>
</reference>